<reference evidence="1 2" key="1">
    <citation type="submission" date="2020-08" db="EMBL/GenBank/DDBJ databases">
        <title>Genomic Encyclopedia of Type Strains, Phase III (KMG-III): the genomes of soil and plant-associated and newly described type strains.</title>
        <authorList>
            <person name="Whitman W."/>
        </authorList>
    </citation>
    <scope>NUCLEOTIDE SEQUENCE [LARGE SCALE GENOMIC DNA]</scope>
    <source>
        <strain evidence="1 2">CECT 5995</strain>
    </source>
</reference>
<dbReference type="Gene3D" id="3.40.50.300">
    <property type="entry name" value="P-loop containing nucleotide triphosphate hydrolases"/>
    <property type="match status" value="1"/>
</dbReference>
<dbReference type="InterPro" id="IPR052922">
    <property type="entry name" value="Cytidylate_Kinase-2"/>
</dbReference>
<comment type="caution">
    <text evidence="1">The sequence shown here is derived from an EMBL/GenBank/DDBJ whole genome shotgun (WGS) entry which is preliminary data.</text>
</comment>
<keyword evidence="1" id="KW-0808">Transferase</keyword>
<dbReference type="EMBL" id="JACHXM010000034">
    <property type="protein sequence ID" value="MBB3143071.1"/>
    <property type="molecule type" value="Genomic_DNA"/>
</dbReference>
<dbReference type="SUPFAM" id="SSF52540">
    <property type="entry name" value="P-loop containing nucleoside triphosphate hydrolases"/>
    <property type="match status" value="1"/>
</dbReference>
<dbReference type="InterPro" id="IPR027417">
    <property type="entry name" value="P-loop_NTPase"/>
</dbReference>
<protein>
    <submittedName>
        <fullName evidence="1">Uridine kinase</fullName>
    </submittedName>
</protein>
<dbReference type="RefSeq" id="WP_183389419.1">
    <property type="nucleotide sequence ID" value="NZ_JACHXM010000034.1"/>
</dbReference>
<dbReference type="PANTHER" id="PTHR37816">
    <property type="entry name" value="YALI0E33011P"/>
    <property type="match status" value="1"/>
</dbReference>
<evidence type="ECO:0000313" key="2">
    <source>
        <dbReference type="Proteomes" id="UP000525987"/>
    </source>
</evidence>
<name>A0A7W5C1V9_9GAMM</name>
<dbReference type="PANTHER" id="PTHR37816:SF2">
    <property type="entry name" value="DNA TOPOLOGY MODULATION PROTEIN FLAR-RELATED PROTEIN"/>
    <property type="match status" value="1"/>
</dbReference>
<dbReference type="AlphaFoldDB" id="A0A7W5C1V9"/>
<keyword evidence="2" id="KW-1185">Reference proteome</keyword>
<proteinExistence type="predicted"/>
<keyword evidence="1" id="KW-0418">Kinase</keyword>
<evidence type="ECO:0000313" key="1">
    <source>
        <dbReference type="EMBL" id="MBB3143071.1"/>
    </source>
</evidence>
<dbReference type="Proteomes" id="UP000525987">
    <property type="component" value="Unassembled WGS sequence"/>
</dbReference>
<organism evidence="1 2">
    <name type="scientific">Halomonas organivorans</name>
    <dbReference type="NCBI Taxonomy" id="257772"/>
    <lineage>
        <taxon>Bacteria</taxon>
        <taxon>Pseudomonadati</taxon>
        <taxon>Pseudomonadota</taxon>
        <taxon>Gammaproteobacteria</taxon>
        <taxon>Oceanospirillales</taxon>
        <taxon>Halomonadaceae</taxon>
        <taxon>Halomonas</taxon>
    </lineage>
</organism>
<accession>A0A7W5C1V9</accession>
<dbReference type="GO" id="GO:0016301">
    <property type="term" value="F:kinase activity"/>
    <property type="evidence" value="ECO:0007669"/>
    <property type="project" value="UniProtKB-KW"/>
</dbReference>
<gene>
    <name evidence="1" type="ORF">FHR96_003985</name>
</gene>
<dbReference type="Pfam" id="PF13238">
    <property type="entry name" value="AAA_18"/>
    <property type="match status" value="1"/>
</dbReference>
<sequence>MHALITGAAGSGISTLGKALAKDLNASFLEADDVYWLETDPPFTKKRPVEERRRLMIASLESYPDAVVSGSVMQWGEDIENAFDVVIFLYVEAHIRLQRLREREIHLFGAADPDFLEWAAQYDQGTAPGRSLARHRAWLENRSCRVITLEGAMSVSEQLEVLRQNGLTYRFR</sequence>